<keyword evidence="2" id="KW-1185">Reference proteome</keyword>
<protein>
    <recommendedName>
        <fullName evidence="3">Reverse transcriptase domain-containing protein</fullName>
    </recommendedName>
</protein>
<comment type="caution">
    <text evidence="1">The sequence shown here is derived from an EMBL/GenBank/DDBJ whole genome shotgun (WGS) entry which is preliminary data.</text>
</comment>
<evidence type="ECO:0000313" key="2">
    <source>
        <dbReference type="Proteomes" id="UP000822476"/>
    </source>
</evidence>
<name>A0A8S9Z0A7_9TREM</name>
<dbReference type="AlphaFoldDB" id="A0A8S9Z0A7"/>
<evidence type="ECO:0000313" key="1">
    <source>
        <dbReference type="EMBL" id="KAF7260829.1"/>
    </source>
</evidence>
<reference evidence="1" key="1">
    <citation type="submission" date="2019-07" db="EMBL/GenBank/DDBJ databases">
        <title>Annotation for the trematode Paragonimus miyazaki's.</title>
        <authorList>
            <person name="Choi Y.-J."/>
        </authorList>
    </citation>
    <scope>NUCLEOTIDE SEQUENCE</scope>
    <source>
        <strain evidence="1">Japan</strain>
    </source>
</reference>
<sequence length="127" mass="14448">MEDILKGALEEYIGPGVELLPDARLTDLEYADYLALLSPSAEDVHTMLDKASDRAGLYGIRFTPSKCNVASRLGHFHSYFIAARKAFRSSGLHANSPFVNKWEWSSRRRRVLRRREDLRLFCAALFG</sequence>
<accession>A0A8S9Z0A7</accession>
<dbReference type="EMBL" id="JTDE01000593">
    <property type="protein sequence ID" value="KAF7260829.1"/>
    <property type="molecule type" value="Genomic_DNA"/>
</dbReference>
<organism evidence="1 2">
    <name type="scientific">Paragonimus skrjabini miyazakii</name>
    <dbReference type="NCBI Taxonomy" id="59628"/>
    <lineage>
        <taxon>Eukaryota</taxon>
        <taxon>Metazoa</taxon>
        <taxon>Spiralia</taxon>
        <taxon>Lophotrochozoa</taxon>
        <taxon>Platyhelminthes</taxon>
        <taxon>Trematoda</taxon>
        <taxon>Digenea</taxon>
        <taxon>Plagiorchiida</taxon>
        <taxon>Troglotremata</taxon>
        <taxon>Troglotrematidae</taxon>
        <taxon>Paragonimus</taxon>
    </lineage>
</organism>
<evidence type="ECO:0008006" key="3">
    <source>
        <dbReference type="Google" id="ProtNLM"/>
    </source>
</evidence>
<dbReference type="Proteomes" id="UP000822476">
    <property type="component" value="Unassembled WGS sequence"/>
</dbReference>
<proteinExistence type="predicted"/>
<dbReference type="OrthoDB" id="6275812at2759"/>
<gene>
    <name evidence="1" type="ORF">EG68_01625</name>
</gene>